<dbReference type="InterPro" id="IPR013106">
    <property type="entry name" value="Ig_V-set"/>
</dbReference>
<dbReference type="Gene3D" id="2.60.40.10">
    <property type="entry name" value="Immunoglobulins"/>
    <property type="match status" value="1"/>
</dbReference>
<keyword evidence="2" id="KW-0732">Signal</keyword>
<organism evidence="4 5">
    <name type="scientific">Mytilus galloprovincialis</name>
    <name type="common">Mediterranean mussel</name>
    <dbReference type="NCBI Taxonomy" id="29158"/>
    <lineage>
        <taxon>Eukaryota</taxon>
        <taxon>Metazoa</taxon>
        <taxon>Spiralia</taxon>
        <taxon>Lophotrochozoa</taxon>
        <taxon>Mollusca</taxon>
        <taxon>Bivalvia</taxon>
        <taxon>Autobranchia</taxon>
        <taxon>Pteriomorphia</taxon>
        <taxon>Mytilida</taxon>
        <taxon>Mytiloidea</taxon>
        <taxon>Mytilidae</taxon>
        <taxon>Mytilinae</taxon>
        <taxon>Mytilus</taxon>
    </lineage>
</organism>
<keyword evidence="1" id="KW-0472">Membrane</keyword>
<dbReference type="InterPro" id="IPR007110">
    <property type="entry name" value="Ig-like_dom"/>
</dbReference>
<evidence type="ECO:0000259" key="3">
    <source>
        <dbReference type="PROSITE" id="PS50835"/>
    </source>
</evidence>
<keyword evidence="5" id="KW-1185">Reference proteome</keyword>
<dbReference type="SUPFAM" id="SSF48726">
    <property type="entry name" value="Immunoglobulin"/>
    <property type="match status" value="1"/>
</dbReference>
<evidence type="ECO:0000313" key="4">
    <source>
        <dbReference type="EMBL" id="VDI36010.1"/>
    </source>
</evidence>
<evidence type="ECO:0000256" key="2">
    <source>
        <dbReference type="SAM" id="SignalP"/>
    </source>
</evidence>
<dbReference type="PROSITE" id="PS50835">
    <property type="entry name" value="IG_LIKE"/>
    <property type="match status" value="1"/>
</dbReference>
<protein>
    <recommendedName>
        <fullName evidence="3">Ig-like domain-containing protein</fullName>
    </recommendedName>
</protein>
<dbReference type="Proteomes" id="UP000596742">
    <property type="component" value="Unassembled WGS sequence"/>
</dbReference>
<proteinExistence type="predicted"/>
<comment type="caution">
    <text evidence="4">The sequence shown here is derived from an EMBL/GenBank/DDBJ whole genome shotgun (WGS) entry which is preliminary data.</text>
</comment>
<gene>
    <name evidence="4" type="ORF">MGAL_10B045167</name>
</gene>
<feature type="transmembrane region" description="Helical" evidence="1">
    <location>
        <begin position="242"/>
        <end position="262"/>
    </location>
</feature>
<keyword evidence="1" id="KW-1133">Transmembrane helix</keyword>
<dbReference type="OrthoDB" id="10532148at2759"/>
<feature type="chain" id="PRO_5032487060" description="Ig-like domain-containing protein" evidence="2">
    <location>
        <begin position="32"/>
        <end position="312"/>
    </location>
</feature>
<evidence type="ECO:0000256" key="1">
    <source>
        <dbReference type="SAM" id="Phobius"/>
    </source>
</evidence>
<feature type="signal peptide" evidence="2">
    <location>
        <begin position="1"/>
        <end position="31"/>
    </location>
</feature>
<reference evidence="4" key="1">
    <citation type="submission" date="2018-11" db="EMBL/GenBank/DDBJ databases">
        <authorList>
            <person name="Alioto T."/>
            <person name="Alioto T."/>
        </authorList>
    </citation>
    <scope>NUCLEOTIDE SEQUENCE</scope>
</reference>
<dbReference type="Pfam" id="PF07686">
    <property type="entry name" value="V-set"/>
    <property type="match status" value="1"/>
</dbReference>
<feature type="domain" description="Ig-like" evidence="3">
    <location>
        <begin position="21"/>
        <end position="121"/>
    </location>
</feature>
<dbReference type="EMBL" id="UYJE01005293">
    <property type="protein sequence ID" value="VDI36010.1"/>
    <property type="molecule type" value="Genomic_DNA"/>
</dbReference>
<dbReference type="AlphaFoldDB" id="A0A8B6EJH3"/>
<name>A0A8B6EJH3_MYTGA</name>
<evidence type="ECO:0000313" key="5">
    <source>
        <dbReference type="Proteomes" id="UP000596742"/>
    </source>
</evidence>
<keyword evidence="1" id="KW-0812">Transmembrane</keyword>
<dbReference type="InterPro" id="IPR013783">
    <property type="entry name" value="Ig-like_fold"/>
</dbReference>
<dbReference type="InterPro" id="IPR036179">
    <property type="entry name" value="Ig-like_dom_sf"/>
</dbReference>
<accession>A0A8B6EJH3</accession>
<sequence>MFNRSSRKLTASSLWFIIILPVLCFIRKTEELSVNWDIQSPVQFGKTAILNCTIDEKSHVCQNPILIWRWTKHRNQSTSILIFEGSSSNKSKYTETKNENCTESALHIHNFDQSDFALYTCSCGIHERTKELKLERHNYSINSIIFSCSHSSLTMEMEIKKISPPPLCYSTIENGRLKHKIIRTKLAESLYTTEDTIKFVFKVHSCSGTIRSFCRFKSIEIEVFNRTYDCCSVNNNSVVKTVVIGVAIAITFVVIVFVVYLFRSKIKDCKHDCIQGQTRLPSDSSSIGSSTVSSCEVEENVQQFSIIENDRY</sequence>